<dbReference type="SMR" id="A0A061DFJ2"/>
<dbReference type="Gramene" id="EOX90697">
    <property type="protein sequence ID" value="EOX90697"/>
    <property type="gene ID" value="TCM_000084"/>
</dbReference>
<keyword evidence="2 4" id="KW-0863">Zinc-finger</keyword>
<evidence type="ECO:0000256" key="2">
    <source>
        <dbReference type="ARBA" id="ARBA00022771"/>
    </source>
</evidence>
<feature type="domain" description="SBP-type" evidence="6">
    <location>
        <begin position="72"/>
        <end position="149"/>
    </location>
</feature>
<evidence type="ECO:0000256" key="4">
    <source>
        <dbReference type="PROSITE-ProRule" id="PRU00470"/>
    </source>
</evidence>
<dbReference type="Pfam" id="PF03110">
    <property type="entry name" value="SBP"/>
    <property type="match status" value="1"/>
</dbReference>
<evidence type="ECO:0000259" key="6">
    <source>
        <dbReference type="PROSITE" id="PS51141"/>
    </source>
</evidence>
<reference evidence="7 8" key="1">
    <citation type="journal article" date="2013" name="Genome Biol.">
        <title>The genome sequence of the most widely cultivated cacao type and its use to identify candidate genes regulating pod color.</title>
        <authorList>
            <person name="Motamayor J.C."/>
            <person name="Mockaitis K."/>
            <person name="Schmutz J."/>
            <person name="Haiminen N."/>
            <person name="Iii D.L."/>
            <person name="Cornejo O."/>
            <person name="Findley S.D."/>
            <person name="Zheng P."/>
            <person name="Utro F."/>
            <person name="Royaert S."/>
            <person name="Saski C."/>
            <person name="Jenkins J."/>
            <person name="Podicheti R."/>
            <person name="Zhao M."/>
            <person name="Scheffler B.E."/>
            <person name="Stack J.C."/>
            <person name="Feltus F.A."/>
            <person name="Mustiga G.M."/>
            <person name="Amores F."/>
            <person name="Phillips W."/>
            <person name="Marelli J.P."/>
            <person name="May G.D."/>
            <person name="Shapiro H."/>
            <person name="Ma J."/>
            <person name="Bustamante C.D."/>
            <person name="Schnell R.J."/>
            <person name="Main D."/>
            <person name="Gilbert D."/>
            <person name="Parida L."/>
            <person name="Kuhn D.N."/>
        </authorList>
    </citation>
    <scope>NUCLEOTIDE SEQUENCE [LARGE SCALE GENOMIC DNA]</scope>
    <source>
        <strain evidence="8">cv. Matina 1-6</strain>
    </source>
</reference>
<dbReference type="Gramene" id="Tc01v2_t000630.1">
    <property type="protein sequence ID" value="Tc01v2_p000630.1"/>
    <property type="gene ID" value="Tc01v2_g000630"/>
</dbReference>
<dbReference type="AlphaFoldDB" id="A0A061DFJ2"/>
<dbReference type="EMBL" id="CM001879">
    <property type="protein sequence ID" value="EOX90697.1"/>
    <property type="molecule type" value="Genomic_DNA"/>
</dbReference>
<dbReference type="OrthoDB" id="514967at2759"/>
<name>A0A061DFJ2_THECC</name>
<feature type="region of interest" description="Disordered" evidence="5">
    <location>
        <begin position="1"/>
        <end position="39"/>
    </location>
</feature>
<dbReference type="eggNOG" id="ENOG502RZTN">
    <property type="taxonomic scope" value="Eukaryota"/>
</dbReference>
<feature type="region of interest" description="Disordered" evidence="5">
    <location>
        <begin position="139"/>
        <end position="198"/>
    </location>
</feature>
<evidence type="ECO:0000256" key="1">
    <source>
        <dbReference type="ARBA" id="ARBA00022723"/>
    </source>
</evidence>
<dbReference type="HOGENOM" id="CLU_065896_0_0_1"/>
<dbReference type="OMA" id="CCQADEC"/>
<dbReference type="SUPFAM" id="SSF103612">
    <property type="entry name" value="SBT domain"/>
    <property type="match status" value="1"/>
</dbReference>
<dbReference type="STRING" id="3641.A0A061DFJ2"/>
<evidence type="ECO:0000256" key="5">
    <source>
        <dbReference type="SAM" id="MobiDB-lite"/>
    </source>
</evidence>
<dbReference type="InterPro" id="IPR036893">
    <property type="entry name" value="SBP_sf"/>
</dbReference>
<dbReference type="KEGG" id="tcc:18610665"/>
<dbReference type="InParanoid" id="A0A061DFJ2"/>
<keyword evidence="8" id="KW-1185">Reference proteome</keyword>
<dbReference type="Proteomes" id="UP000026915">
    <property type="component" value="Chromosome 1"/>
</dbReference>
<evidence type="ECO:0000313" key="7">
    <source>
        <dbReference type="EMBL" id="EOX90697.1"/>
    </source>
</evidence>
<dbReference type="GO" id="GO:0005634">
    <property type="term" value="C:nucleus"/>
    <property type="evidence" value="ECO:0000318"/>
    <property type="project" value="GO_Central"/>
</dbReference>
<organism evidence="7 8">
    <name type="scientific">Theobroma cacao</name>
    <name type="common">Cacao</name>
    <name type="synonym">Cocoa</name>
    <dbReference type="NCBI Taxonomy" id="3641"/>
    <lineage>
        <taxon>Eukaryota</taxon>
        <taxon>Viridiplantae</taxon>
        <taxon>Streptophyta</taxon>
        <taxon>Embryophyta</taxon>
        <taxon>Tracheophyta</taxon>
        <taxon>Spermatophyta</taxon>
        <taxon>Magnoliopsida</taxon>
        <taxon>eudicotyledons</taxon>
        <taxon>Gunneridae</taxon>
        <taxon>Pentapetalae</taxon>
        <taxon>rosids</taxon>
        <taxon>malvids</taxon>
        <taxon>Malvales</taxon>
        <taxon>Malvaceae</taxon>
        <taxon>Byttnerioideae</taxon>
        <taxon>Theobroma</taxon>
    </lineage>
</organism>
<evidence type="ECO:0000256" key="3">
    <source>
        <dbReference type="ARBA" id="ARBA00022833"/>
    </source>
</evidence>
<accession>A0A061DFJ2</accession>
<dbReference type="Gene3D" id="4.10.1100.10">
    <property type="entry name" value="Transcription factor, SBP-box domain"/>
    <property type="match status" value="1"/>
</dbReference>
<dbReference type="InterPro" id="IPR004333">
    <property type="entry name" value="SBP_dom"/>
</dbReference>
<dbReference type="GO" id="GO:0008270">
    <property type="term" value="F:zinc ion binding"/>
    <property type="evidence" value="ECO:0007669"/>
    <property type="project" value="UniProtKB-KW"/>
</dbReference>
<dbReference type="PANTHER" id="PTHR31251:SF226">
    <property type="entry name" value="SQUAMOSA PROMOTER-BINDING-LIKE PROTEIN 6"/>
    <property type="match status" value="1"/>
</dbReference>
<feature type="compositionally biased region" description="Acidic residues" evidence="5">
    <location>
        <begin position="12"/>
        <end position="31"/>
    </location>
</feature>
<keyword evidence="1" id="KW-0479">Metal-binding</keyword>
<dbReference type="InterPro" id="IPR044817">
    <property type="entry name" value="SBP-like"/>
</dbReference>
<protein>
    <submittedName>
        <fullName evidence="7">Squamosa promoter-binding protein-like 12</fullName>
    </submittedName>
</protein>
<dbReference type="GO" id="GO:0000976">
    <property type="term" value="F:transcription cis-regulatory region binding"/>
    <property type="evidence" value="ECO:0000318"/>
    <property type="project" value="GO_Central"/>
</dbReference>
<dbReference type="PANTHER" id="PTHR31251">
    <property type="entry name" value="SQUAMOSA PROMOTER-BINDING-LIKE PROTEIN 4"/>
    <property type="match status" value="1"/>
</dbReference>
<dbReference type="GO" id="GO:0001216">
    <property type="term" value="F:DNA-binding transcription activator activity"/>
    <property type="evidence" value="ECO:0000318"/>
    <property type="project" value="GO_Central"/>
</dbReference>
<proteinExistence type="predicted"/>
<dbReference type="PROSITE" id="PS51141">
    <property type="entry name" value="ZF_SBP"/>
    <property type="match status" value="1"/>
</dbReference>
<keyword evidence="3" id="KW-0862">Zinc</keyword>
<gene>
    <name evidence="7" type="ORF">TCM_000084</name>
</gene>
<sequence>MAKGSFKTLGGIEDESGTEQESEAESEDEEKQEQGEERRVMIRVVPRERFERRSLIQSHSASCRRGDGGGSLLCCQADECDTDLRDAKQYHRRHKVCERHAKAAFVSVKGIRQRFCQQCSRFHEISEFDSTKRSCRDRLAGHNERRRKVQSDQQAEDVERSPASEMNTSMVKMQAARHPKHGELTLQGCTDPKRFRIR</sequence>
<evidence type="ECO:0000313" key="8">
    <source>
        <dbReference type="Proteomes" id="UP000026915"/>
    </source>
</evidence>